<dbReference type="AlphaFoldDB" id="A0A6J7VI07"/>
<evidence type="ECO:0000313" key="3">
    <source>
        <dbReference type="EMBL" id="CAB4693646.1"/>
    </source>
</evidence>
<feature type="transmembrane region" description="Helical" evidence="1">
    <location>
        <begin position="49"/>
        <end position="68"/>
    </location>
</feature>
<evidence type="ECO:0000313" key="2">
    <source>
        <dbReference type="EMBL" id="CAB4674912.1"/>
    </source>
</evidence>
<dbReference type="EMBL" id="CAFBAA010000003">
    <property type="protein sequence ID" value="CAB4840794.1"/>
    <property type="molecule type" value="Genomic_DNA"/>
</dbReference>
<reference evidence="5" key="1">
    <citation type="submission" date="2020-05" db="EMBL/GenBank/DDBJ databases">
        <authorList>
            <person name="Chiriac C."/>
            <person name="Salcher M."/>
            <person name="Ghai R."/>
            <person name="Kavagutti S V."/>
        </authorList>
    </citation>
    <scope>NUCLEOTIDE SEQUENCE</scope>
</reference>
<evidence type="ECO:0000313" key="5">
    <source>
        <dbReference type="EMBL" id="CAB5076428.1"/>
    </source>
</evidence>
<feature type="transmembrane region" description="Helical" evidence="1">
    <location>
        <begin position="21"/>
        <end position="43"/>
    </location>
</feature>
<dbReference type="EMBL" id="CAEZXB010000009">
    <property type="protein sequence ID" value="CAB4674912.1"/>
    <property type="molecule type" value="Genomic_DNA"/>
</dbReference>
<accession>A0A6J7VI07</accession>
<dbReference type="EMBL" id="CAFBRC010000062">
    <property type="protein sequence ID" value="CAB5076428.1"/>
    <property type="molecule type" value="Genomic_DNA"/>
</dbReference>
<keyword evidence="1" id="KW-1133">Transmembrane helix</keyword>
<evidence type="ECO:0000313" key="4">
    <source>
        <dbReference type="EMBL" id="CAB4840794.1"/>
    </source>
</evidence>
<keyword evidence="1" id="KW-0472">Membrane</keyword>
<dbReference type="EMBL" id="CAEZXN010000013">
    <property type="protein sequence ID" value="CAB4693646.1"/>
    <property type="molecule type" value="Genomic_DNA"/>
</dbReference>
<feature type="transmembrane region" description="Helical" evidence="1">
    <location>
        <begin position="105"/>
        <end position="126"/>
    </location>
</feature>
<proteinExistence type="predicted"/>
<gene>
    <name evidence="2" type="ORF">UFOPK2342_00704</name>
    <name evidence="3" type="ORF">UFOPK2423_00738</name>
    <name evidence="4" type="ORF">UFOPK3266_00232</name>
    <name evidence="5" type="ORF">UFOPK4367_00989</name>
</gene>
<protein>
    <submittedName>
        <fullName evidence="5">Unannotated protein</fullName>
    </submittedName>
</protein>
<organism evidence="5">
    <name type="scientific">freshwater metagenome</name>
    <dbReference type="NCBI Taxonomy" id="449393"/>
    <lineage>
        <taxon>unclassified sequences</taxon>
        <taxon>metagenomes</taxon>
        <taxon>ecological metagenomes</taxon>
    </lineage>
</organism>
<name>A0A6J7VI07_9ZZZZ</name>
<keyword evidence="1" id="KW-0812">Transmembrane</keyword>
<evidence type="ECO:0000256" key="1">
    <source>
        <dbReference type="SAM" id="Phobius"/>
    </source>
</evidence>
<sequence length="131" mass="13743">MTPSESTGRRPPSATLPRWTAALLGVEVLALLVLAFSFIYFLLTGSPRHLAAALFEIALFLAGAVGLMAATKGMREGRHFGRSPAIVANIIAIPVAYSQGQAGNFWIAIPLALIAVAIILGISSTLRGESK</sequence>